<protein>
    <submittedName>
        <fullName evidence="4">Uncharacterized protein</fullName>
    </submittedName>
</protein>
<name>A0A1Y2B5D6_9FUNG</name>
<accession>A0A1Y2B5D6</accession>
<evidence type="ECO:0000313" key="4">
    <source>
        <dbReference type="EMBL" id="ORY30048.1"/>
    </source>
</evidence>
<keyword evidence="2 3" id="KW-0040">ANK repeat</keyword>
<dbReference type="InterPro" id="IPR036770">
    <property type="entry name" value="Ankyrin_rpt-contain_sf"/>
</dbReference>
<reference evidence="4 5" key="1">
    <citation type="submission" date="2016-08" db="EMBL/GenBank/DDBJ databases">
        <title>A Parts List for Fungal Cellulosomes Revealed by Comparative Genomics.</title>
        <authorList>
            <consortium name="DOE Joint Genome Institute"/>
            <person name="Haitjema C.H."/>
            <person name="Gilmore S.P."/>
            <person name="Henske J.K."/>
            <person name="Solomon K.V."/>
            <person name="De Groot R."/>
            <person name="Kuo A."/>
            <person name="Mondo S.J."/>
            <person name="Salamov A.A."/>
            <person name="Labutti K."/>
            <person name="Zhao Z."/>
            <person name="Chiniquy J."/>
            <person name="Barry K."/>
            <person name="Brewer H.M."/>
            <person name="Purvine S.O."/>
            <person name="Wright A.T."/>
            <person name="Boxma B."/>
            <person name="Van Alen T."/>
            <person name="Hackstein J.H."/>
            <person name="Baker S.E."/>
            <person name="Grigoriev I.V."/>
            <person name="O'Malley M.A."/>
        </authorList>
    </citation>
    <scope>NUCLEOTIDE SEQUENCE [LARGE SCALE GENOMIC DNA]</scope>
    <source>
        <strain evidence="4 5">G1</strain>
    </source>
</reference>
<dbReference type="EMBL" id="MCOG01000176">
    <property type="protein sequence ID" value="ORY30048.1"/>
    <property type="molecule type" value="Genomic_DNA"/>
</dbReference>
<dbReference type="Gene3D" id="1.25.40.20">
    <property type="entry name" value="Ankyrin repeat-containing domain"/>
    <property type="match status" value="3"/>
</dbReference>
<gene>
    <name evidence="4" type="ORF">LY90DRAFT_627478</name>
</gene>
<dbReference type="Proteomes" id="UP000193920">
    <property type="component" value="Unassembled WGS sequence"/>
</dbReference>
<dbReference type="PROSITE" id="PS50088">
    <property type="entry name" value="ANK_REPEAT"/>
    <property type="match status" value="1"/>
</dbReference>
<dbReference type="PANTHER" id="PTHR24123:SF33">
    <property type="entry name" value="PROTEIN HOS4"/>
    <property type="match status" value="1"/>
</dbReference>
<proteinExistence type="predicted"/>
<evidence type="ECO:0000256" key="1">
    <source>
        <dbReference type="ARBA" id="ARBA00022737"/>
    </source>
</evidence>
<feature type="repeat" description="ANK" evidence="3">
    <location>
        <begin position="826"/>
        <end position="858"/>
    </location>
</feature>
<evidence type="ECO:0000256" key="2">
    <source>
        <dbReference type="ARBA" id="ARBA00023043"/>
    </source>
</evidence>
<evidence type="ECO:0000313" key="5">
    <source>
        <dbReference type="Proteomes" id="UP000193920"/>
    </source>
</evidence>
<sequence>MNININEYNTEDVKVIIKNNDIESLKIFIKDTNKKLNYKDFDLLLIAINNSASPEIIKCILHHCSYKTLNYTFYPNQKYRQYFENQNWNKPFKTYNKEFEVPLFSSLNTYSNFDIADILIENGANINYLGNNQQDIITYLSSFIYISESLLKYILSKGFRIDYVTTELLSHLNYSNSNHLKILLEYCQLNNFVILDLLTVYKNKNKLTKKQLHYILSKKNFKFDIYNEMYRKIITQNVIDIDTLLLLYECDIHPSYEIINEILEEATKHDLNVSFMETILNKKVIDLTKIDFEKFLIIACECNKINIAKRAIEYMRTYLSPNSIKNSLEKALLHVNACPKYNNKDKYYNINEGGNEYFLSNRKPKNSDNLKWLIMTLLEITDEDEDHESGILINVSLLKSYGVSFLSLIINSFIKIGHLKWIKFLMTSDELKSSIDLSVRDQNGESPLFVAYYFTRQYNSKSYQQYLEIFNYLLTIISNQPENLKLIRDENNYSLLALAMKDNNYIAIHSIFQQNIELDNEFKEMTRNDHLIFHAICQNKLEDVKILFNTTNKNTDNENTQPIISLSNIKTHKIFNNEFDPLTLAYLLNTKEIFEFLLRNINFIEEEYNFYDILKYVILKEDFPIFNYLVNSLIENLFHCESYYHQYKTLIQSLAIIPLFISNKNFFLTLIHNKYFIPRTDLPSLIIKTANINDGDKVEMIENLIQKGYDVNLYDSKYEWPLLAFALKEKSFPVMDVLVEHGANVNAYIYMIGYDGDTEEYGTLLSYATYDLKDLSIIKYLIKHGTHIDIYTRYEDIVNLKGITIEFLEEIIQQNIKSIKINSLIHGNSVLAYAILNMKEDFMDYLIEHGADVHIISQNGESIKDICHKLRSNILLYSKYPSKIDSICQKIDKIF</sequence>
<keyword evidence="5" id="KW-1185">Reference proteome</keyword>
<evidence type="ECO:0000256" key="3">
    <source>
        <dbReference type="PROSITE-ProRule" id="PRU00023"/>
    </source>
</evidence>
<dbReference type="InterPro" id="IPR051165">
    <property type="entry name" value="Multifunctional_ANK_Repeat"/>
</dbReference>
<dbReference type="AlphaFoldDB" id="A0A1Y2B5D6"/>
<dbReference type="SMART" id="SM00248">
    <property type="entry name" value="ANK"/>
    <property type="match status" value="11"/>
</dbReference>
<organism evidence="4 5">
    <name type="scientific">Neocallimastix californiae</name>
    <dbReference type="NCBI Taxonomy" id="1754190"/>
    <lineage>
        <taxon>Eukaryota</taxon>
        <taxon>Fungi</taxon>
        <taxon>Fungi incertae sedis</taxon>
        <taxon>Chytridiomycota</taxon>
        <taxon>Chytridiomycota incertae sedis</taxon>
        <taxon>Neocallimastigomycetes</taxon>
        <taxon>Neocallimastigales</taxon>
        <taxon>Neocallimastigaceae</taxon>
        <taxon>Neocallimastix</taxon>
    </lineage>
</organism>
<dbReference type="SUPFAM" id="SSF48403">
    <property type="entry name" value="Ankyrin repeat"/>
    <property type="match status" value="2"/>
</dbReference>
<keyword evidence="1" id="KW-0677">Repeat</keyword>
<dbReference type="PANTHER" id="PTHR24123">
    <property type="entry name" value="ANKYRIN REPEAT-CONTAINING"/>
    <property type="match status" value="1"/>
</dbReference>
<dbReference type="OrthoDB" id="426293at2759"/>
<dbReference type="InterPro" id="IPR002110">
    <property type="entry name" value="Ankyrin_rpt"/>
</dbReference>
<comment type="caution">
    <text evidence="4">The sequence shown here is derived from an EMBL/GenBank/DDBJ whole genome shotgun (WGS) entry which is preliminary data.</text>
</comment>